<accession>A0AAE2ZPV5</accession>
<comment type="caution">
    <text evidence="1">The sequence shown here is derived from an EMBL/GenBank/DDBJ whole genome shotgun (WGS) entry which is preliminary data.</text>
</comment>
<proteinExistence type="predicted"/>
<evidence type="ECO:0000313" key="1">
    <source>
        <dbReference type="EMBL" id="MBW8638293.1"/>
    </source>
</evidence>
<reference evidence="1" key="1">
    <citation type="submission" date="2021-08" db="EMBL/GenBank/DDBJ databases">
        <title>Hoeflea bacterium WL0058 sp. nov., isolated from the sediment.</title>
        <authorList>
            <person name="Wang L."/>
            <person name="Zhang D."/>
        </authorList>
    </citation>
    <scope>NUCLEOTIDE SEQUENCE</scope>
    <source>
        <strain evidence="1">WL0058</strain>
    </source>
</reference>
<dbReference type="Proteomes" id="UP001196509">
    <property type="component" value="Unassembled WGS sequence"/>
</dbReference>
<dbReference type="EMBL" id="JAICBX010000002">
    <property type="protein sequence ID" value="MBW8638293.1"/>
    <property type="molecule type" value="Genomic_DNA"/>
</dbReference>
<sequence length="65" mass="7695">MAKDENALDKLRGALDVLFELKEEFAQWVDEAQDGSKHEALDNVLNHVETMEREYRRRFEEASRD</sequence>
<gene>
    <name evidence="1" type="ORF">K1W69_13940</name>
</gene>
<organism evidence="1 2">
    <name type="scientific">Flavimaribacter sediminis</name>
    <dbReference type="NCBI Taxonomy" id="2865987"/>
    <lineage>
        <taxon>Bacteria</taxon>
        <taxon>Pseudomonadati</taxon>
        <taxon>Pseudomonadota</taxon>
        <taxon>Alphaproteobacteria</taxon>
        <taxon>Hyphomicrobiales</taxon>
        <taxon>Rhizobiaceae</taxon>
        <taxon>Flavimaribacter</taxon>
    </lineage>
</organism>
<name>A0AAE2ZPV5_9HYPH</name>
<dbReference type="RefSeq" id="WP_220228931.1">
    <property type="nucleotide sequence ID" value="NZ_JAICBX010000002.1"/>
</dbReference>
<evidence type="ECO:0000313" key="2">
    <source>
        <dbReference type="Proteomes" id="UP001196509"/>
    </source>
</evidence>
<protein>
    <submittedName>
        <fullName evidence="1">Uncharacterized protein</fullName>
    </submittedName>
</protein>
<keyword evidence="2" id="KW-1185">Reference proteome</keyword>
<dbReference type="AlphaFoldDB" id="A0AAE2ZPV5"/>